<dbReference type="OrthoDB" id="9814375at2"/>
<dbReference type="Pfam" id="PF13379">
    <property type="entry name" value="NMT1_2"/>
    <property type="match status" value="1"/>
</dbReference>
<dbReference type="RefSeq" id="WP_161822410.1">
    <property type="nucleotide sequence ID" value="NZ_LSRS01000005.1"/>
</dbReference>
<accession>A0A9D2WMP6</accession>
<protein>
    <submittedName>
        <fullName evidence="1">NMT1/THI5 like protein</fullName>
    </submittedName>
</protein>
<reference evidence="1" key="1">
    <citation type="submission" date="2016-02" db="EMBL/GenBank/DDBJ databases">
        <title>Draft Genome Sequence of Sporotomaculum syntrophicum Strain FB, a Syntrophic Benzoate Degrader.</title>
        <authorList>
            <person name="Nobu M.K."/>
            <person name="Narihiro T."/>
            <person name="Qiu Y.-L."/>
            <person name="Ohashi A."/>
            <person name="Liu W.-T."/>
            <person name="Yuji S."/>
        </authorList>
    </citation>
    <scope>NUCLEOTIDE SEQUENCE</scope>
    <source>
        <strain evidence="1">FB</strain>
    </source>
</reference>
<name>A0A9D2WMP6_9FIRM</name>
<comment type="caution">
    <text evidence="1">The sequence shown here is derived from an EMBL/GenBank/DDBJ whole genome shotgun (WGS) entry which is preliminary data.</text>
</comment>
<dbReference type="InterPro" id="IPR027024">
    <property type="entry name" value="UCP027386_ABC_sbc_TM0202"/>
</dbReference>
<dbReference type="PIRSF" id="PIRSF027386">
    <property type="entry name" value="UCP027386_ABC_sbc_TM0202"/>
    <property type="match status" value="1"/>
</dbReference>
<sequence length="333" mass="36160">MQKKIVSLVLLIALLFVLGGCEGTKNTNPTTTSADTAAKAELIVGSAPGPASYPLAYMAQDNANLVVKPWKTYDQLLAMITAKQVNLSSTPITNAIIAYNKGFNVKLVNVSVWGMLYVISSDASIKDLSALKGKEIAVTGQGGIHDLVFRHLLIQQGINPDTDLRITYLDLPESSAKLISGEISYALLNEPNSSMAILNAKKSGKQLYRAIDLAQVWQKLPGQESNRIPQAGYIMMADAGITDEEVTEFVASFETAAKWINEHPVDAGPLVEKQNEFMKATAVTESLKFARLQPEMAADCRDEVEAFFNELTKTAPAQALGGKLPDAEFYFQK</sequence>
<gene>
    <name evidence="1" type="ORF">SPSYN_02078</name>
</gene>
<dbReference type="AlphaFoldDB" id="A0A9D2WMP6"/>
<dbReference type="Proteomes" id="UP000798488">
    <property type="component" value="Unassembled WGS sequence"/>
</dbReference>
<dbReference type="SUPFAM" id="SSF53850">
    <property type="entry name" value="Periplasmic binding protein-like II"/>
    <property type="match status" value="1"/>
</dbReference>
<keyword evidence="2" id="KW-1185">Reference proteome</keyword>
<proteinExistence type="predicted"/>
<dbReference type="Gene3D" id="3.40.190.10">
    <property type="entry name" value="Periplasmic binding protein-like II"/>
    <property type="match status" value="2"/>
</dbReference>
<dbReference type="PANTHER" id="PTHR30024:SF46">
    <property type="entry name" value="ABC TRANSPORTER, SUBSTRATE-BINDING LIPOPROTEIN"/>
    <property type="match status" value="1"/>
</dbReference>
<dbReference type="PANTHER" id="PTHR30024">
    <property type="entry name" value="ALIPHATIC SULFONATES-BINDING PROTEIN-RELATED"/>
    <property type="match status" value="1"/>
</dbReference>
<evidence type="ECO:0000313" key="2">
    <source>
        <dbReference type="Proteomes" id="UP000798488"/>
    </source>
</evidence>
<dbReference type="EMBL" id="LSRS01000005">
    <property type="protein sequence ID" value="KAF1084302.1"/>
    <property type="molecule type" value="Genomic_DNA"/>
</dbReference>
<evidence type="ECO:0000313" key="1">
    <source>
        <dbReference type="EMBL" id="KAF1084302.1"/>
    </source>
</evidence>
<organism evidence="1 2">
    <name type="scientific">Sporotomaculum syntrophicum</name>
    <dbReference type="NCBI Taxonomy" id="182264"/>
    <lineage>
        <taxon>Bacteria</taxon>
        <taxon>Bacillati</taxon>
        <taxon>Bacillota</taxon>
        <taxon>Clostridia</taxon>
        <taxon>Eubacteriales</taxon>
        <taxon>Desulfallaceae</taxon>
        <taxon>Sporotomaculum</taxon>
    </lineage>
</organism>
<dbReference type="PROSITE" id="PS51257">
    <property type="entry name" value="PROKAR_LIPOPROTEIN"/>
    <property type="match status" value="1"/>
</dbReference>